<feature type="domain" description="HTH tetR-type" evidence="5">
    <location>
        <begin position="30"/>
        <end position="90"/>
    </location>
</feature>
<name>A0A929B891_9PSEU</name>
<keyword evidence="2 4" id="KW-0238">DNA-binding</keyword>
<keyword evidence="3" id="KW-0804">Transcription</keyword>
<dbReference type="PROSITE" id="PS50977">
    <property type="entry name" value="HTH_TETR_2"/>
    <property type="match status" value="1"/>
</dbReference>
<dbReference type="Gene3D" id="1.10.10.60">
    <property type="entry name" value="Homeodomain-like"/>
    <property type="match status" value="1"/>
</dbReference>
<dbReference type="SUPFAM" id="SSF46689">
    <property type="entry name" value="Homeodomain-like"/>
    <property type="match status" value="1"/>
</dbReference>
<evidence type="ECO:0000313" key="7">
    <source>
        <dbReference type="Proteomes" id="UP000598360"/>
    </source>
</evidence>
<keyword evidence="7" id="KW-1185">Reference proteome</keyword>
<organism evidence="6 7">
    <name type="scientific">Saccharopolyspora montiporae</name>
    <dbReference type="NCBI Taxonomy" id="2781240"/>
    <lineage>
        <taxon>Bacteria</taxon>
        <taxon>Bacillati</taxon>
        <taxon>Actinomycetota</taxon>
        <taxon>Actinomycetes</taxon>
        <taxon>Pseudonocardiales</taxon>
        <taxon>Pseudonocardiaceae</taxon>
        <taxon>Saccharopolyspora</taxon>
    </lineage>
</organism>
<dbReference type="Pfam" id="PF19352">
    <property type="entry name" value="TetR_C_38"/>
    <property type="match status" value="1"/>
</dbReference>
<dbReference type="PRINTS" id="PR00455">
    <property type="entry name" value="HTHTETR"/>
</dbReference>
<evidence type="ECO:0000256" key="1">
    <source>
        <dbReference type="ARBA" id="ARBA00023015"/>
    </source>
</evidence>
<dbReference type="GO" id="GO:0000976">
    <property type="term" value="F:transcription cis-regulatory region binding"/>
    <property type="evidence" value="ECO:0007669"/>
    <property type="project" value="TreeGrafter"/>
</dbReference>
<dbReference type="Pfam" id="PF00440">
    <property type="entry name" value="TetR_N"/>
    <property type="match status" value="1"/>
</dbReference>
<dbReference type="InterPro" id="IPR011075">
    <property type="entry name" value="TetR_C"/>
</dbReference>
<dbReference type="InterPro" id="IPR050109">
    <property type="entry name" value="HTH-type_TetR-like_transc_reg"/>
</dbReference>
<dbReference type="AlphaFoldDB" id="A0A929B891"/>
<dbReference type="EMBL" id="JADEYC010000001">
    <property type="protein sequence ID" value="MBE9372897.1"/>
    <property type="molecule type" value="Genomic_DNA"/>
</dbReference>
<dbReference type="RefSeq" id="WP_193926352.1">
    <property type="nucleotide sequence ID" value="NZ_JADEYC010000001.1"/>
</dbReference>
<dbReference type="InterPro" id="IPR036271">
    <property type="entry name" value="Tet_transcr_reg_TetR-rel_C_sf"/>
</dbReference>
<dbReference type="PANTHER" id="PTHR30055:SF234">
    <property type="entry name" value="HTH-TYPE TRANSCRIPTIONAL REGULATOR BETI"/>
    <property type="match status" value="1"/>
</dbReference>
<gene>
    <name evidence="6" type="ORF">IQ251_00395</name>
</gene>
<proteinExistence type="predicted"/>
<sequence length="227" mass="25572">MDADIEDITRALGVWSGVVSESEPKNKRGVRTRQHLLDSAAATFVRLGYVNCAVEDILQEADVSRGTFYSHFKSKKAIFAAVITCSLESRMKSTDVSDSEEPLVRGRVEESVRRFLDSYWRTRGLSQVIEQVANHDPSFREIRLIIRDSFAKRIAKGIRRQQARGIADPAVDPAEAGLALVSMLTNYAHTELGWRQRQPSEEMVELLTRFWVHGIGLDEDAPVQPDD</sequence>
<keyword evidence="1" id="KW-0805">Transcription regulation</keyword>
<evidence type="ECO:0000256" key="2">
    <source>
        <dbReference type="ARBA" id="ARBA00023125"/>
    </source>
</evidence>
<dbReference type="Proteomes" id="UP000598360">
    <property type="component" value="Unassembled WGS sequence"/>
</dbReference>
<dbReference type="PANTHER" id="PTHR30055">
    <property type="entry name" value="HTH-TYPE TRANSCRIPTIONAL REGULATOR RUTR"/>
    <property type="match status" value="1"/>
</dbReference>
<dbReference type="InterPro" id="IPR009057">
    <property type="entry name" value="Homeodomain-like_sf"/>
</dbReference>
<accession>A0A929B891</accession>
<evidence type="ECO:0000259" key="5">
    <source>
        <dbReference type="PROSITE" id="PS50977"/>
    </source>
</evidence>
<protein>
    <submittedName>
        <fullName evidence="6">TetR/AcrR family transcriptional regulator</fullName>
    </submittedName>
</protein>
<dbReference type="GO" id="GO:0003700">
    <property type="term" value="F:DNA-binding transcription factor activity"/>
    <property type="evidence" value="ECO:0007669"/>
    <property type="project" value="TreeGrafter"/>
</dbReference>
<dbReference type="InterPro" id="IPR001647">
    <property type="entry name" value="HTH_TetR"/>
</dbReference>
<evidence type="ECO:0000313" key="6">
    <source>
        <dbReference type="EMBL" id="MBE9372897.1"/>
    </source>
</evidence>
<comment type="caution">
    <text evidence="6">The sequence shown here is derived from an EMBL/GenBank/DDBJ whole genome shotgun (WGS) entry which is preliminary data.</text>
</comment>
<feature type="DNA-binding region" description="H-T-H motif" evidence="4">
    <location>
        <begin position="53"/>
        <end position="72"/>
    </location>
</feature>
<evidence type="ECO:0000256" key="4">
    <source>
        <dbReference type="PROSITE-ProRule" id="PRU00335"/>
    </source>
</evidence>
<dbReference type="Gene3D" id="1.10.357.10">
    <property type="entry name" value="Tetracycline Repressor, domain 2"/>
    <property type="match status" value="1"/>
</dbReference>
<dbReference type="SUPFAM" id="SSF48498">
    <property type="entry name" value="Tetracyclin repressor-like, C-terminal domain"/>
    <property type="match status" value="1"/>
</dbReference>
<reference evidence="6" key="1">
    <citation type="submission" date="2020-10" db="EMBL/GenBank/DDBJ databases">
        <title>Diversity and distribution of actinomycetes associated with coral in the coast of Hainan.</title>
        <authorList>
            <person name="Li F."/>
        </authorList>
    </citation>
    <scope>NUCLEOTIDE SEQUENCE</scope>
    <source>
        <strain evidence="6">HNM0983</strain>
    </source>
</reference>
<evidence type="ECO:0000256" key="3">
    <source>
        <dbReference type="ARBA" id="ARBA00023163"/>
    </source>
</evidence>